<protein>
    <submittedName>
        <fullName evidence="1">Uncharacterized protein</fullName>
    </submittedName>
</protein>
<proteinExistence type="predicted"/>
<dbReference type="AlphaFoldDB" id="X1B630"/>
<dbReference type="EMBL" id="BART01024604">
    <property type="protein sequence ID" value="GAG91199.1"/>
    <property type="molecule type" value="Genomic_DNA"/>
</dbReference>
<sequence>MIIADISNFSNPYSHLNQTNKNLNISKFMLARSVMMVGQSGLRGMFELCFYRLAQLLCLTLANIEKHNGYLKLVDSFYNLDASEKRAVSYHIGMGLAKACAELLLKIPWLQHISKNPNVILSYNNLNLPPKISLYNTNKNPKAPDLLGFDVAKQPHIFEAKGYSSGMNFSALQHAINQVSQVISVEQKAPFTRVACFYDMSGISIHG</sequence>
<organism evidence="1">
    <name type="scientific">marine sediment metagenome</name>
    <dbReference type="NCBI Taxonomy" id="412755"/>
    <lineage>
        <taxon>unclassified sequences</taxon>
        <taxon>metagenomes</taxon>
        <taxon>ecological metagenomes</taxon>
    </lineage>
</organism>
<name>X1B630_9ZZZZ</name>
<reference evidence="1" key="1">
    <citation type="journal article" date="2014" name="Front. Microbiol.">
        <title>High frequency of phylogenetically diverse reductive dehalogenase-homologous genes in deep subseafloor sedimentary metagenomes.</title>
        <authorList>
            <person name="Kawai M."/>
            <person name="Futagami T."/>
            <person name="Toyoda A."/>
            <person name="Takaki Y."/>
            <person name="Nishi S."/>
            <person name="Hori S."/>
            <person name="Arai W."/>
            <person name="Tsubouchi T."/>
            <person name="Morono Y."/>
            <person name="Uchiyama I."/>
            <person name="Ito T."/>
            <person name="Fujiyama A."/>
            <person name="Inagaki F."/>
            <person name="Takami H."/>
        </authorList>
    </citation>
    <scope>NUCLEOTIDE SEQUENCE</scope>
    <source>
        <strain evidence="1">Expedition CK06-06</strain>
    </source>
</reference>
<evidence type="ECO:0000313" key="1">
    <source>
        <dbReference type="EMBL" id="GAG91199.1"/>
    </source>
</evidence>
<comment type="caution">
    <text evidence="1">The sequence shown here is derived from an EMBL/GenBank/DDBJ whole genome shotgun (WGS) entry which is preliminary data.</text>
</comment>
<gene>
    <name evidence="1" type="ORF">S01H4_44382</name>
</gene>
<accession>X1B630</accession>
<feature type="non-terminal residue" evidence="1">
    <location>
        <position position="207"/>
    </location>
</feature>